<proteinExistence type="predicted"/>
<name>A8AIW4_CITK8</name>
<dbReference type="STRING" id="290338.CKO_02306"/>
<evidence type="ECO:0000313" key="1">
    <source>
        <dbReference type="EMBL" id="ABV13428.1"/>
    </source>
</evidence>
<gene>
    <name evidence="1" type="ordered locus">CKO_02306</name>
</gene>
<keyword evidence="2" id="KW-1185">Reference proteome</keyword>
<dbReference type="AlphaFoldDB" id="A8AIW4"/>
<dbReference type="Proteomes" id="UP000008148">
    <property type="component" value="Chromosome"/>
</dbReference>
<dbReference type="KEGG" id="cko:CKO_02306"/>
<protein>
    <submittedName>
        <fullName evidence="1">Uncharacterized protein</fullName>
    </submittedName>
</protein>
<dbReference type="EMBL" id="CP000822">
    <property type="protein sequence ID" value="ABV13428.1"/>
    <property type="molecule type" value="Genomic_DNA"/>
</dbReference>
<evidence type="ECO:0000313" key="2">
    <source>
        <dbReference type="Proteomes" id="UP000008148"/>
    </source>
</evidence>
<dbReference type="HOGENOM" id="CLU_3151004_0_0_6"/>
<reference evidence="1 2" key="1">
    <citation type="submission" date="2007-08" db="EMBL/GenBank/DDBJ databases">
        <authorList>
            <consortium name="The Citrobacter koseri Genome Sequencing Project"/>
            <person name="McClelland M."/>
            <person name="Sanderson E.K."/>
            <person name="Porwollik S."/>
            <person name="Spieth J."/>
            <person name="Clifton W.S."/>
            <person name="Latreille P."/>
            <person name="Courtney L."/>
            <person name="Wang C."/>
            <person name="Pepin K."/>
            <person name="Bhonagiri V."/>
            <person name="Nash W."/>
            <person name="Johnson M."/>
            <person name="Thiruvilangam P."/>
            <person name="Wilson R."/>
        </authorList>
    </citation>
    <scope>NUCLEOTIDE SEQUENCE [LARGE SCALE GENOMIC DNA]</scope>
    <source>
        <strain evidence="2">ATCC BAA-895 / CDC 4225-83 / SGSC4696</strain>
    </source>
</reference>
<accession>A8AIW4</accession>
<sequence length="48" mass="5775">MYHIVRVIMVRFTGKVMLFERDSGLWKCSVTRKDPLDIANRKEFLINF</sequence>
<organism evidence="1 2">
    <name type="scientific">Citrobacter koseri (strain ATCC BAA-895 / CDC 4225-83 / SGSC4696)</name>
    <dbReference type="NCBI Taxonomy" id="290338"/>
    <lineage>
        <taxon>Bacteria</taxon>
        <taxon>Pseudomonadati</taxon>
        <taxon>Pseudomonadota</taxon>
        <taxon>Gammaproteobacteria</taxon>
        <taxon>Enterobacterales</taxon>
        <taxon>Enterobacteriaceae</taxon>
        <taxon>Citrobacter</taxon>
    </lineage>
</organism>